<comment type="caution">
    <text evidence="2">The sequence shown here is derived from an EMBL/GenBank/DDBJ whole genome shotgun (WGS) entry which is preliminary data.</text>
</comment>
<dbReference type="Proteomes" id="UP001311232">
    <property type="component" value="Unassembled WGS sequence"/>
</dbReference>
<dbReference type="EMBL" id="JAHHUM010001572">
    <property type="protein sequence ID" value="KAK5610422.1"/>
    <property type="molecule type" value="Genomic_DNA"/>
</dbReference>
<feature type="region of interest" description="Disordered" evidence="1">
    <location>
        <begin position="1"/>
        <end position="108"/>
    </location>
</feature>
<proteinExistence type="predicted"/>
<evidence type="ECO:0000313" key="2">
    <source>
        <dbReference type="EMBL" id="KAK5610422.1"/>
    </source>
</evidence>
<feature type="compositionally biased region" description="Polar residues" evidence="1">
    <location>
        <begin position="80"/>
        <end position="91"/>
    </location>
</feature>
<reference evidence="2 3" key="1">
    <citation type="submission" date="2021-06" db="EMBL/GenBank/DDBJ databases">
        <authorList>
            <person name="Palmer J.M."/>
        </authorList>
    </citation>
    <scope>NUCLEOTIDE SEQUENCE [LARGE SCALE GENOMIC DNA]</scope>
    <source>
        <strain evidence="2 3">MEX-2019</strain>
        <tissue evidence="2">Muscle</tissue>
    </source>
</reference>
<organism evidence="2 3">
    <name type="scientific">Crenichthys baileyi</name>
    <name type="common">White River springfish</name>
    <dbReference type="NCBI Taxonomy" id="28760"/>
    <lineage>
        <taxon>Eukaryota</taxon>
        <taxon>Metazoa</taxon>
        <taxon>Chordata</taxon>
        <taxon>Craniata</taxon>
        <taxon>Vertebrata</taxon>
        <taxon>Euteleostomi</taxon>
        <taxon>Actinopterygii</taxon>
        <taxon>Neopterygii</taxon>
        <taxon>Teleostei</taxon>
        <taxon>Neoteleostei</taxon>
        <taxon>Acanthomorphata</taxon>
        <taxon>Ovalentaria</taxon>
        <taxon>Atherinomorphae</taxon>
        <taxon>Cyprinodontiformes</taxon>
        <taxon>Goodeidae</taxon>
        <taxon>Crenichthys</taxon>
    </lineage>
</organism>
<sequence>MASTEVGPQQGIGAAAPRTERHRARLRALSHPDPAIAPAKDVQAKPGYQSLCWPRAHTNSLQQDCPTPGRGEPPEPTTRQAGTNSPQQSEPRGTKVKGAPRRGDTFWA</sequence>
<gene>
    <name evidence="2" type="ORF">CRENBAI_004968</name>
</gene>
<name>A0AAV9RN34_9TELE</name>
<evidence type="ECO:0000256" key="1">
    <source>
        <dbReference type="SAM" id="MobiDB-lite"/>
    </source>
</evidence>
<accession>A0AAV9RN34</accession>
<keyword evidence="3" id="KW-1185">Reference proteome</keyword>
<dbReference type="AlphaFoldDB" id="A0AAV9RN34"/>
<evidence type="ECO:0000313" key="3">
    <source>
        <dbReference type="Proteomes" id="UP001311232"/>
    </source>
</evidence>
<protein>
    <submittedName>
        <fullName evidence="2">Uncharacterized protein</fullName>
    </submittedName>
</protein>